<dbReference type="InterPro" id="IPR026022">
    <property type="entry name" value="PhoU_dom"/>
</dbReference>
<reference evidence="10 11" key="1">
    <citation type="submission" date="2006-07" db="EMBL/GenBank/DDBJ databases">
        <title>Annotation of the draft genome assembly of Chlorobium ferroxidans DSM 13031.</title>
        <authorList>
            <consortium name="US DOE Joint Genome Institute (JGI-ORNL)"/>
            <person name="Larimer F."/>
            <person name="Land M."/>
            <person name="Hauser L."/>
        </authorList>
    </citation>
    <scope>NUCLEOTIDE SEQUENCE [LARGE SCALE GENOMIC DNA]</scope>
    <source>
        <strain evidence="10 11">DSM 13031</strain>
    </source>
</reference>
<dbReference type="InterPro" id="IPR038078">
    <property type="entry name" value="PhoU-like_sf"/>
</dbReference>
<sequence length="228" mass="26194">MSDRPVHELIKELSFVLIQLSDKVLENFFNALHAVKHQDEQSARQIRQIDNEIDLAEVDLEERCLAFLALQQPVARDLRTIVTIMKINDDLERIGDLAVHIIDRMPEISPEMLKSFEFEKMGVHAGEMVRNSIEAFMSKDRTLADKVCAQDEEVDVMHRTVFKRVTLLMKSPDSAVDELIAALSISRYIERMADHATMIAREVIYLVTGEIVRHKGDFYQNLIDSLTD</sequence>
<dbReference type="FunFam" id="1.20.58.220:FF:000004">
    <property type="entry name" value="Phosphate-specific transport system accessory protein PhoU"/>
    <property type="match status" value="1"/>
</dbReference>
<dbReference type="GO" id="GO:0030643">
    <property type="term" value="P:intracellular phosphate ion homeostasis"/>
    <property type="evidence" value="ECO:0007669"/>
    <property type="project" value="InterPro"/>
</dbReference>
<gene>
    <name evidence="10" type="ORF">CferDRAFT_0858</name>
</gene>
<comment type="similarity">
    <text evidence="2 8">Belongs to the PhoU family.</text>
</comment>
<dbReference type="PANTHER" id="PTHR42930">
    <property type="entry name" value="PHOSPHATE-SPECIFIC TRANSPORT SYSTEM ACCESSORY PROTEIN PHOU"/>
    <property type="match status" value="1"/>
</dbReference>
<evidence type="ECO:0000256" key="3">
    <source>
        <dbReference type="ARBA" id="ARBA00011738"/>
    </source>
</evidence>
<evidence type="ECO:0000256" key="2">
    <source>
        <dbReference type="ARBA" id="ARBA00008107"/>
    </source>
</evidence>
<keyword evidence="11" id="KW-1185">Reference proteome</keyword>
<dbReference type="Pfam" id="PF01895">
    <property type="entry name" value="PhoU"/>
    <property type="match status" value="2"/>
</dbReference>
<dbReference type="GO" id="GO:0006817">
    <property type="term" value="P:phosphate ion transport"/>
    <property type="evidence" value="ECO:0007669"/>
    <property type="project" value="UniProtKB-KW"/>
</dbReference>
<organism evidence="10 11">
    <name type="scientific">Chlorobium ferrooxidans DSM 13031</name>
    <dbReference type="NCBI Taxonomy" id="377431"/>
    <lineage>
        <taxon>Bacteria</taxon>
        <taxon>Pseudomonadati</taxon>
        <taxon>Chlorobiota</taxon>
        <taxon>Chlorobiia</taxon>
        <taxon>Chlorobiales</taxon>
        <taxon>Chlorobiaceae</taxon>
        <taxon>Chlorobium/Pelodictyon group</taxon>
        <taxon>Chlorobium</taxon>
    </lineage>
</organism>
<dbReference type="SUPFAM" id="SSF109755">
    <property type="entry name" value="PhoU-like"/>
    <property type="match status" value="1"/>
</dbReference>
<comment type="subunit">
    <text evidence="3 8">Homodimer.</text>
</comment>
<dbReference type="Proteomes" id="UP000004162">
    <property type="component" value="Unassembled WGS sequence"/>
</dbReference>
<dbReference type="GO" id="GO:0005737">
    <property type="term" value="C:cytoplasm"/>
    <property type="evidence" value="ECO:0007669"/>
    <property type="project" value="UniProtKB-SubCell"/>
</dbReference>
<comment type="subcellular location">
    <subcellularLocation>
        <location evidence="1 8">Cytoplasm</location>
    </subcellularLocation>
</comment>
<dbReference type="EMBL" id="AASE01000010">
    <property type="protein sequence ID" value="EAT58917.1"/>
    <property type="molecule type" value="Genomic_DNA"/>
</dbReference>
<dbReference type="NCBIfam" id="TIGR02135">
    <property type="entry name" value="phoU_full"/>
    <property type="match status" value="1"/>
</dbReference>
<dbReference type="InterPro" id="IPR028366">
    <property type="entry name" value="PhoU"/>
</dbReference>
<evidence type="ECO:0000256" key="4">
    <source>
        <dbReference type="ARBA" id="ARBA00022448"/>
    </source>
</evidence>
<proteinExistence type="inferred from homology"/>
<keyword evidence="4 8" id="KW-0813">Transport</keyword>
<keyword evidence="5 8" id="KW-0963">Cytoplasm</keyword>
<evidence type="ECO:0000259" key="9">
    <source>
        <dbReference type="Pfam" id="PF01895"/>
    </source>
</evidence>
<evidence type="ECO:0000313" key="10">
    <source>
        <dbReference type="EMBL" id="EAT58917.1"/>
    </source>
</evidence>
<dbReference type="OrthoDB" id="9814256at2"/>
<dbReference type="Gene3D" id="1.20.58.220">
    <property type="entry name" value="Phosphate transport system protein phou homolog 2, domain 2"/>
    <property type="match status" value="2"/>
</dbReference>
<evidence type="ECO:0000256" key="7">
    <source>
        <dbReference type="ARBA" id="ARBA00056181"/>
    </source>
</evidence>
<reference evidence="10 11" key="2">
    <citation type="submission" date="2006-07" db="EMBL/GenBank/DDBJ databases">
        <title>Sequencing of the draft genome and assembly of Chlorobium ferroxidans DSM 13031.</title>
        <authorList>
            <consortium name="US DOE Joint Genome Institute (JGI-PGF)"/>
            <person name="Copeland A."/>
            <person name="Lucas S."/>
            <person name="Lapidus A."/>
            <person name="Barry K."/>
            <person name="Glavina del Rio T."/>
            <person name="Dalin E."/>
            <person name="Tice H."/>
            <person name="Bruce D."/>
            <person name="Pitluck S."/>
            <person name="Richardson P."/>
        </authorList>
    </citation>
    <scope>NUCLEOTIDE SEQUENCE [LARGE SCALE GENOMIC DNA]</scope>
    <source>
        <strain evidence="10 11">DSM 13031</strain>
    </source>
</reference>
<dbReference type="GO" id="GO:0045936">
    <property type="term" value="P:negative regulation of phosphate metabolic process"/>
    <property type="evidence" value="ECO:0007669"/>
    <property type="project" value="InterPro"/>
</dbReference>
<evidence type="ECO:0000256" key="5">
    <source>
        <dbReference type="ARBA" id="ARBA00022490"/>
    </source>
</evidence>
<dbReference type="RefSeq" id="WP_006366445.1">
    <property type="nucleotide sequence ID" value="NZ_AASE01000010.1"/>
</dbReference>
<dbReference type="PANTHER" id="PTHR42930:SF3">
    <property type="entry name" value="PHOSPHATE-SPECIFIC TRANSPORT SYSTEM ACCESSORY PROTEIN PHOU"/>
    <property type="match status" value="1"/>
</dbReference>
<feature type="domain" description="PhoU" evidence="9">
    <location>
        <begin position="18"/>
        <end position="104"/>
    </location>
</feature>
<feature type="domain" description="PhoU" evidence="9">
    <location>
        <begin position="119"/>
        <end position="203"/>
    </location>
</feature>
<comment type="caution">
    <text evidence="10">The sequence shown here is derived from an EMBL/GenBank/DDBJ whole genome shotgun (WGS) entry which is preliminary data.</text>
</comment>
<accession>Q0YRH7</accession>
<dbReference type="PIRSF" id="PIRSF003107">
    <property type="entry name" value="PhoU"/>
    <property type="match status" value="1"/>
</dbReference>
<evidence type="ECO:0000256" key="6">
    <source>
        <dbReference type="ARBA" id="ARBA00022592"/>
    </source>
</evidence>
<dbReference type="AlphaFoldDB" id="Q0YRH7"/>
<keyword evidence="6 8" id="KW-0592">Phosphate transport</keyword>
<evidence type="ECO:0000256" key="8">
    <source>
        <dbReference type="PIRNR" id="PIRNR003107"/>
    </source>
</evidence>
<comment type="function">
    <text evidence="7 8">Plays a role in the regulation of phosphate uptake.</text>
</comment>
<name>Q0YRH7_9CHLB</name>
<evidence type="ECO:0000256" key="1">
    <source>
        <dbReference type="ARBA" id="ARBA00004496"/>
    </source>
</evidence>
<protein>
    <recommendedName>
        <fullName evidence="8">Phosphate-specific transport system accessory protein PhoU</fullName>
    </recommendedName>
</protein>
<evidence type="ECO:0000313" key="11">
    <source>
        <dbReference type="Proteomes" id="UP000004162"/>
    </source>
</evidence>